<evidence type="ECO:0000313" key="2">
    <source>
        <dbReference type="Proteomes" id="UP000017836"/>
    </source>
</evidence>
<dbReference type="HOGENOM" id="CLU_2336438_0_0_1"/>
<dbReference type="Proteomes" id="UP000017836">
    <property type="component" value="Unassembled WGS sequence"/>
</dbReference>
<name>U5DCW9_AMBTC</name>
<sequence>MPPVPQQPGLTGCTSPTMWAHKACSWRREQSPLPPNNLASRGVQTPPCGPIGPARSRVLGLTTRLLAGTRPSLKFILWGRGLWAYPSCVFRHDGSSPC</sequence>
<reference evidence="2" key="1">
    <citation type="journal article" date="2013" name="Science">
        <title>The Amborella genome and the evolution of flowering plants.</title>
        <authorList>
            <consortium name="Amborella Genome Project"/>
        </authorList>
    </citation>
    <scope>NUCLEOTIDE SEQUENCE [LARGE SCALE GENOMIC DNA]</scope>
</reference>
<organism evidence="1 2">
    <name type="scientific">Amborella trichopoda</name>
    <dbReference type="NCBI Taxonomy" id="13333"/>
    <lineage>
        <taxon>Eukaryota</taxon>
        <taxon>Viridiplantae</taxon>
        <taxon>Streptophyta</taxon>
        <taxon>Embryophyta</taxon>
        <taxon>Tracheophyta</taxon>
        <taxon>Spermatophyta</taxon>
        <taxon>Magnoliopsida</taxon>
        <taxon>Amborellales</taxon>
        <taxon>Amborellaceae</taxon>
        <taxon>Amborella</taxon>
    </lineage>
</organism>
<dbReference type="Gramene" id="ERN18258">
    <property type="protein sequence ID" value="ERN18258"/>
    <property type="gene ID" value="AMTR_s00055p00118060"/>
</dbReference>
<protein>
    <submittedName>
        <fullName evidence="1">Uncharacterized protein</fullName>
    </submittedName>
</protein>
<keyword evidence="2" id="KW-1185">Reference proteome</keyword>
<dbReference type="AlphaFoldDB" id="U5DCW9"/>
<gene>
    <name evidence="1" type="ORF">AMTR_s00055p00118060</name>
</gene>
<dbReference type="EMBL" id="KI392237">
    <property type="protein sequence ID" value="ERN18258.1"/>
    <property type="molecule type" value="Genomic_DNA"/>
</dbReference>
<proteinExistence type="predicted"/>
<accession>U5DCW9</accession>
<evidence type="ECO:0000313" key="1">
    <source>
        <dbReference type="EMBL" id="ERN18258.1"/>
    </source>
</evidence>